<protein>
    <submittedName>
        <fullName evidence="1">Uncharacterized protein</fullName>
    </submittedName>
</protein>
<sequence>MGKALKSAEYSPTIIQSSIQKAKERLDIHKHFTTHRLTMSSSNVRAYKLGEIHAGAAFTSLIRMSPSLSLQEIVNFQDGHRETMDTRPGMYLKYLPHRVDSLTGHYLTGGAYLFDTYENALDYGTWTTETYEVGEPKVKFWSQPVFQEAVRSIWRVIGAYNFDPVETHAVGRFQEWSYTDDGQDAVERLKAIYPTLKDSARAQGSAALWLLHQPDEKKIAIQLAFAKSPTMENQEQYLKLVERNTSLAHHFPVELQTEILFDRTSWFLSLWLPRSRLEGGVHQLTPNTPMLPAVTGSP</sequence>
<keyword evidence="2" id="KW-1185">Reference proteome</keyword>
<gene>
    <name evidence="1" type="ORF">BDV26DRAFT_292604</name>
</gene>
<dbReference type="EMBL" id="ML736214">
    <property type="protein sequence ID" value="KAE8378002.1"/>
    <property type="molecule type" value="Genomic_DNA"/>
</dbReference>
<evidence type="ECO:0000313" key="1">
    <source>
        <dbReference type="EMBL" id="KAE8378002.1"/>
    </source>
</evidence>
<proteinExistence type="predicted"/>
<dbReference type="Proteomes" id="UP000326198">
    <property type="component" value="Unassembled WGS sequence"/>
</dbReference>
<dbReference type="OrthoDB" id="3885040at2759"/>
<dbReference type="AlphaFoldDB" id="A0A5N7B8C5"/>
<organism evidence="1 2">
    <name type="scientific">Aspergillus bertholletiae</name>
    <dbReference type="NCBI Taxonomy" id="1226010"/>
    <lineage>
        <taxon>Eukaryota</taxon>
        <taxon>Fungi</taxon>
        <taxon>Dikarya</taxon>
        <taxon>Ascomycota</taxon>
        <taxon>Pezizomycotina</taxon>
        <taxon>Eurotiomycetes</taxon>
        <taxon>Eurotiomycetidae</taxon>
        <taxon>Eurotiales</taxon>
        <taxon>Aspergillaceae</taxon>
        <taxon>Aspergillus</taxon>
        <taxon>Aspergillus subgen. Circumdati</taxon>
    </lineage>
</organism>
<reference evidence="1 2" key="1">
    <citation type="submission" date="2019-04" db="EMBL/GenBank/DDBJ databases">
        <title>Friends and foes A comparative genomics studyof 23 Aspergillus species from section Flavi.</title>
        <authorList>
            <consortium name="DOE Joint Genome Institute"/>
            <person name="Kjaerbolling I."/>
            <person name="Vesth T."/>
            <person name="Frisvad J.C."/>
            <person name="Nybo J.L."/>
            <person name="Theobald S."/>
            <person name="Kildgaard S."/>
            <person name="Isbrandt T."/>
            <person name="Kuo A."/>
            <person name="Sato A."/>
            <person name="Lyhne E.K."/>
            <person name="Kogle M.E."/>
            <person name="Wiebenga A."/>
            <person name="Kun R.S."/>
            <person name="Lubbers R.J."/>
            <person name="Makela M.R."/>
            <person name="Barry K."/>
            <person name="Chovatia M."/>
            <person name="Clum A."/>
            <person name="Daum C."/>
            <person name="Haridas S."/>
            <person name="He G."/>
            <person name="LaButti K."/>
            <person name="Lipzen A."/>
            <person name="Mondo S."/>
            <person name="Riley R."/>
            <person name="Salamov A."/>
            <person name="Simmons B.A."/>
            <person name="Magnuson J.K."/>
            <person name="Henrissat B."/>
            <person name="Mortensen U.H."/>
            <person name="Larsen T.O."/>
            <person name="Devries R.P."/>
            <person name="Grigoriev I.V."/>
            <person name="Machida M."/>
            <person name="Baker S.E."/>
            <person name="Andersen M.R."/>
        </authorList>
    </citation>
    <scope>NUCLEOTIDE SEQUENCE [LARGE SCALE GENOMIC DNA]</scope>
    <source>
        <strain evidence="1 2">IBT 29228</strain>
    </source>
</reference>
<accession>A0A5N7B8C5</accession>
<name>A0A5N7B8C5_9EURO</name>
<evidence type="ECO:0000313" key="2">
    <source>
        <dbReference type="Proteomes" id="UP000326198"/>
    </source>
</evidence>